<dbReference type="AlphaFoldDB" id="A0A0J7KL76"/>
<organism evidence="3 4">
    <name type="scientific">Lasius niger</name>
    <name type="common">Black garden ant</name>
    <dbReference type="NCBI Taxonomy" id="67767"/>
    <lineage>
        <taxon>Eukaryota</taxon>
        <taxon>Metazoa</taxon>
        <taxon>Ecdysozoa</taxon>
        <taxon>Arthropoda</taxon>
        <taxon>Hexapoda</taxon>
        <taxon>Insecta</taxon>
        <taxon>Pterygota</taxon>
        <taxon>Neoptera</taxon>
        <taxon>Endopterygota</taxon>
        <taxon>Hymenoptera</taxon>
        <taxon>Apocrita</taxon>
        <taxon>Aculeata</taxon>
        <taxon>Formicoidea</taxon>
        <taxon>Formicidae</taxon>
        <taxon>Formicinae</taxon>
        <taxon>Lasius</taxon>
        <taxon>Lasius</taxon>
    </lineage>
</organism>
<proteinExistence type="predicted"/>
<feature type="region of interest" description="Disordered" evidence="1">
    <location>
        <begin position="299"/>
        <end position="331"/>
    </location>
</feature>
<evidence type="ECO:0000259" key="2">
    <source>
        <dbReference type="Pfam" id="PF13837"/>
    </source>
</evidence>
<dbReference type="PaxDb" id="67767-A0A0J7KL76"/>
<accession>A0A0J7KL76</accession>
<dbReference type="Gene3D" id="1.10.10.60">
    <property type="entry name" value="Homeodomain-like"/>
    <property type="match status" value="1"/>
</dbReference>
<feature type="region of interest" description="Disordered" evidence="1">
    <location>
        <begin position="203"/>
        <end position="225"/>
    </location>
</feature>
<name>A0A0J7KL76_LASNI</name>
<dbReference type="Proteomes" id="UP000036403">
    <property type="component" value="Unassembled WGS sequence"/>
</dbReference>
<feature type="compositionally biased region" description="Polar residues" evidence="1">
    <location>
        <begin position="306"/>
        <end position="321"/>
    </location>
</feature>
<evidence type="ECO:0000256" key="1">
    <source>
        <dbReference type="SAM" id="MobiDB-lite"/>
    </source>
</evidence>
<dbReference type="Pfam" id="PF13837">
    <property type="entry name" value="Myb_DNA-bind_4"/>
    <property type="match status" value="1"/>
</dbReference>
<dbReference type="STRING" id="67767.A0A0J7KL76"/>
<feature type="domain" description="Myb/SANT-like DNA-binding" evidence="2">
    <location>
        <begin position="56"/>
        <end position="140"/>
    </location>
</feature>
<dbReference type="InterPro" id="IPR044822">
    <property type="entry name" value="Myb_DNA-bind_4"/>
</dbReference>
<comment type="caution">
    <text evidence="3">The sequence shown here is derived from an EMBL/GenBank/DDBJ whole genome shotgun (WGS) entry which is preliminary data.</text>
</comment>
<dbReference type="OrthoDB" id="8178301at2759"/>
<gene>
    <name evidence="3" type="ORF">RF55_9145</name>
</gene>
<sequence length="383" mass="42687">MDTLEVHDRLKNDDVFFQSYMKNNLGCLKVAGSNDDDTSCSTLTENCSEHIASMKGTKLLLELHRERKDKFRDPKTKKRSLWTKIVNEMHKGGYKHLTEDALDRKLRNVKKTFRTIKDNNRQSSTGRGRISWEYYDTFEDIFSDDRTINFGPTISSMDPAAAATPQFTQSASTIMSPTSAVTSTAPSSSTRLLASPAPTRLPALVSPVRTPSPAPTRLPALVSPVRTSSPAPAKYVCRIPSISTPPPALSPALTHISSDSFDSTVVDDSFCEENITNSPYTAAAEHSFSESESAFGSLSNSASEYATPTNSASEYATSSRTQRQRKCKEMTSKEAYDVRKKLLLMENERIKAITELNKNIEHNNRIQQERNDLLKKLVDKMLK</sequence>
<evidence type="ECO:0000313" key="4">
    <source>
        <dbReference type="Proteomes" id="UP000036403"/>
    </source>
</evidence>
<dbReference type="EMBL" id="LBMM01005990">
    <property type="protein sequence ID" value="KMQ91037.1"/>
    <property type="molecule type" value="Genomic_DNA"/>
</dbReference>
<keyword evidence="4" id="KW-1185">Reference proteome</keyword>
<protein>
    <recommendedName>
        <fullName evidence="2">Myb/SANT-like DNA-binding domain-containing protein</fullName>
    </recommendedName>
</protein>
<evidence type="ECO:0000313" key="3">
    <source>
        <dbReference type="EMBL" id="KMQ91037.1"/>
    </source>
</evidence>
<reference evidence="3 4" key="1">
    <citation type="submission" date="2015-04" db="EMBL/GenBank/DDBJ databases">
        <title>Lasius niger genome sequencing.</title>
        <authorList>
            <person name="Konorov E.A."/>
            <person name="Nikitin M.A."/>
            <person name="Kirill M.V."/>
            <person name="Chang P."/>
        </authorList>
    </citation>
    <scope>NUCLEOTIDE SEQUENCE [LARGE SCALE GENOMIC DNA]</scope>
    <source>
        <tissue evidence="3">Whole</tissue>
    </source>
</reference>